<comment type="caution">
    <text evidence="2">The sequence shown here is derived from an EMBL/GenBank/DDBJ whole genome shotgun (WGS) entry which is preliminary data.</text>
</comment>
<dbReference type="OrthoDB" id="7848398at2"/>
<feature type="region of interest" description="Disordered" evidence="1">
    <location>
        <begin position="1"/>
        <end position="90"/>
    </location>
</feature>
<sequence length="208" mass="21845">MARRKLQPVREIDPAYTGGLGLTPRPSQPPASPVEPAPGPAQSNEPPAMPPAAADPEPEVSTGPAPAPTTPRTARPRPARTRPEAPPVAAPKKRIVIAVNARPLAMHVEQMAATGLPEQDVMKAAWRKTAARVALAPVFVEPPSADRAGGSTHVYSTTLTLDGSTLAALTEAQDPLGVKSPWSLVRGQIEPVFWAALDEVLAQVGRRT</sequence>
<dbReference type="AlphaFoldDB" id="A0A5C4NB80"/>
<keyword evidence="3" id="KW-1185">Reference proteome</keyword>
<feature type="compositionally biased region" description="Pro residues" evidence="1">
    <location>
        <begin position="26"/>
        <end position="39"/>
    </location>
</feature>
<accession>A0A5C4NB80</accession>
<dbReference type="Proteomes" id="UP000305709">
    <property type="component" value="Unassembled WGS sequence"/>
</dbReference>
<evidence type="ECO:0000313" key="3">
    <source>
        <dbReference type="Proteomes" id="UP000305709"/>
    </source>
</evidence>
<dbReference type="EMBL" id="VDFV01000034">
    <property type="protein sequence ID" value="TNC66265.1"/>
    <property type="molecule type" value="Genomic_DNA"/>
</dbReference>
<organism evidence="2 3">
    <name type="scientific">Rubellimicrobium roseum</name>
    <dbReference type="NCBI Taxonomy" id="687525"/>
    <lineage>
        <taxon>Bacteria</taxon>
        <taxon>Pseudomonadati</taxon>
        <taxon>Pseudomonadota</taxon>
        <taxon>Alphaproteobacteria</taxon>
        <taxon>Rhodobacterales</taxon>
        <taxon>Roseobacteraceae</taxon>
        <taxon>Rubellimicrobium</taxon>
    </lineage>
</organism>
<name>A0A5C4NB80_9RHOB</name>
<proteinExistence type="predicted"/>
<reference evidence="2 3" key="1">
    <citation type="submission" date="2019-06" db="EMBL/GenBank/DDBJ databases">
        <authorList>
            <person name="Jiang L."/>
        </authorList>
    </citation>
    <scope>NUCLEOTIDE SEQUENCE [LARGE SCALE GENOMIC DNA]</scope>
    <source>
        <strain evidence="2 3">YIM 48858</strain>
    </source>
</reference>
<evidence type="ECO:0000256" key="1">
    <source>
        <dbReference type="SAM" id="MobiDB-lite"/>
    </source>
</evidence>
<gene>
    <name evidence="2" type="ORF">FHG71_16755</name>
</gene>
<dbReference type="RefSeq" id="WP_139082852.1">
    <property type="nucleotide sequence ID" value="NZ_VDFV01000034.1"/>
</dbReference>
<evidence type="ECO:0000313" key="2">
    <source>
        <dbReference type="EMBL" id="TNC66265.1"/>
    </source>
</evidence>
<protein>
    <submittedName>
        <fullName evidence="2">Uncharacterized protein</fullName>
    </submittedName>
</protein>